<accession>A0AAD4GA52</accession>
<evidence type="ECO:0000313" key="2">
    <source>
        <dbReference type="Proteomes" id="UP001194468"/>
    </source>
</evidence>
<dbReference type="EMBL" id="WHUW01000041">
    <property type="protein sequence ID" value="KAF8432348.1"/>
    <property type="molecule type" value="Genomic_DNA"/>
</dbReference>
<gene>
    <name evidence="1" type="ORF">L210DRAFT_3507530</name>
</gene>
<sequence>MFYSIWVMFTHPRPVNNSNGEVKPTLAVPPVWEYPFLLIKSVKVCRKQCPGATTAAPPPQRPPAKRHVASTLIHVFSNAQARLFYFYRADQMTRTIPSGTHCTSLYSDGGVAITTGSARGPLTTLVVSCPNNGFHNTPTMLDENKVYLTDNVHRKDEGVINREVGWGTPKVEDTPDEYGPHVGLAFSEFPPKTDHTHPRTEKFRSIDHTTKERRPRFTDTVKECRAGRDACEGMPDWPRWTTSTLCRAGIHFQYECNTNADMRFPDVAQEHQQMSTLSHAGELDNECYMLNFTTDMHQAVAGVDVLYQLES</sequence>
<reference evidence="1" key="1">
    <citation type="submission" date="2019-10" db="EMBL/GenBank/DDBJ databases">
        <authorList>
            <consortium name="DOE Joint Genome Institute"/>
            <person name="Kuo A."/>
            <person name="Miyauchi S."/>
            <person name="Kiss E."/>
            <person name="Drula E."/>
            <person name="Kohler A."/>
            <person name="Sanchez-Garcia M."/>
            <person name="Andreopoulos B."/>
            <person name="Barry K.W."/>
            <person name="Bonito G."/>
            <person name="Buee M."/>
            <person name="Carver A."/>
            <person name="Chen C."/>
            <person name="Cichocki N."/>
            <person name="Clum A."/>
            <person name="Culley D."/>
            <person name="Crous P.W."/>
            <person name="Fauchery L."/>
            <person name="Girlanda M."/>
            <person name="Hayes R."/>
            <person name="Keri Z."/>
            <person name="LaButti K."/>
            <person name="Lipzen A."/>
            <person name="Lombard V."/>
            <person name="Magnuson J."/>
            <person name="Maillard F."/>
            <person name="Morin E."/>
            <person name="Murat C."/>
            <person name="Nolan M."/>
            <person name="Ohm R."/>
            <person name="Pangilinan J."/>
            <person name="Pereira M."/>
            <person name="Perotto S."/>
            <person name="Peter M."/>
            <person name="Riley R."/>
            <person name="Sitrit Y."/>
            <person name="Stielow B."/>
            <person name="Szollosi G."/>
            <person name="Zifcakova L."/>
            <person name="Stursova M."/>
            <person name="Spatafora J.W."/>
            <person name="Tedersoo L."/>
            <person name="Vaario L.-M."/>
            <person name="Yamada A."/>
            <person name="Yan M."/>
            <person name="Wang P."/>
            <person name="Xu J."/>
            <person name="Bruns T."/>
            <person name="Baldrian P."/>
            <person name="Vilgalys R."/>
            <person name="Henrissat B."/>
            <person name="Grigoriev I.V."/>
            <person name="Hibbett D."/>
            <person name="Nagy L.G."/>
            <person name="Martin F.M."/>
        </authorList>
    </citation>
    <scope>NUCLEOTIDE SEQUENCE</scope>
    <source>
        <strain evidence="1">BED1</strain>
    </source>
</reference>
<name>A0AAD4GA52_BOLED</name>
<keyword evidence="2" id="KW-1185">Reference proteome</keyword>
<protein>
    <submittedName>
        <fullName evidence="1">Uncharacterized protein</fullName>
    </submittedName>
</protein>
<organism evidence="1 2">
    <name type="scientific">Boletus edulis BED1</name>
    <dbReference type="NCBI Taxonomy" id="1328754"/>
    <lineage>
        <taxon>Eukaryota</taxon>
        <taxon>Fungi</taxon>
        <taxon>Dikarya</taxon>
        <taxon>Basidiomycota</taxon>
        <taxon>Agaricomycotina</taxon>
        <taxon>Agaricomycetes</taxon>
        <taxon>Agaricomycetidae</taxon>
        <taxon>Boletales</taxon>
        <taxon>Boletineae</taxon>
        <taxon>Boletaceae</taxon>
        <taxon>Boletoideae</taxon>
        <taxon>Boletus</taxon>
    </lineage>
</organism>
<reference evidence="1" key="2">
    <citation type="journal article" date="2020" name="Nat. Commun.">
        <title>Large-scale genome sequencing of mycorrhizal fungi provides insights into the early evolution of symbiotic traits.</title>
        <authorList>
            <person name="Miyauchi S."/>
            <person name="Kiss E."/>
            <person name="Kuo A."/>
            <person name="Drula E."/>
            <person name="Kohler A."/>
            <person name="Sanchez-Garcia M."/>
            <person name="Morin E."/>
            <person name="Andreopoulos B."/>
            <person name="Barry K.W."/>
            <person name="Bonito G."/>
            <person name="Buee M."/>
            <person name="Carver A."/>
            <person name="Chen C."/>
            <person name="Cichocki N."/>
            <person name="Clum A."/>
            <person name="Culley D."/>
            <person name="Crous P.W."/>
            <person name="Fauchery L."/>
            <person name="Girlanda M."/>
            <person name="Hayes R.D."/>
            <person name="Keri Z."/>
            <person name="LaButti K."/>
            <person name="Lipzen A."/>
            <person name="Lombard V."/>
            <person name="Magnuson J."/>
            <person name="Maillard F."/>
            <person name="Murat C."/>
            <person name="Nolan M."/>
            <person name="Ohm R.A."/>
            <person name="Pangilinan J."/>
            <person name="Pereira M.F."/>
            <person name="Perotto S."/>
            <person name="Peter M."/>
            <person name="Pfister S."/>
            <person name="Riley R."/>
            <person name="Sitrit Y."/>
            <person name="Stielow J.B."/>
            <person name="Szollosi G."/>
            <person name="Zifcakova L."/>
            <person name="Stursova M."/>
            <person name="Spatafora J.W."/>
            <person name="Tedersoo L."/>
            <person name="Vaario L.M."/>
            <person name="Yamada A."/>
            <person name="Yan M."/>
            <person name="Wang P."/>
            <person name="Xu J."/>
            <person name="Bruns T."/>
            <person name="Baldrian P."/>
            <person name="Vilgalys R."/>
            <person name="Dunand C."/>
            <person name="Henrissat B."/>
            <person name="Grigoriev I.V."/>
            <person name="Hibbett D."/>
            <person name="Nagy L.G."/>
            <person name="Martin F.M."/>
        </authorList>
    </citation>
    <scope>NUCLEOTIDE SEQUENCE</scope>
    <source>
        <strain evidence="1">BED1</strain>
    </source>
</reference>
<proteinExistence type="predicted"/>
<comment type="caution">
    <text evidence="1">The sequence shown here is derived from an EMBL/GenBank/DDBJ whole genome shotgun (WGS) entry which is preliminary data.</text>
</comment>
<dbReference type="AlphaFoldDB" id="A0AAD4GA52"/>
<dbReference type="Proteomes" id="UP001194468">
    <property type="component" value="Unassembled WGS sequence"/>
</dbReference>
<evidence type="ECO:0000313" key="1">
    <source>
        <dbReference type="EMBL" id="KAF8432348.1"/>
    </source>
</evidence>